<dbReference type="Gene3D" id="3.30.450.330">
    <property type="match status" value="1"/>
</dbReference>
<dbReference type="InterPro" id="IPR005311">
    <property type="entry name" value="PBP_dimer"/>
</dbReference>
<dbReference type="Pfam" id="PF00905">
    <property type="entry name" value="Transpeptidase"/>
    <property type="match status" value="1"/>
</dbReference>
<dbReference type="PANTHER" id="PTHR30627:SF1">
    <property type="entry name" value="PEPTIDOGLYCAN D,D-TRANSPEPTIDASE FTSI"/>
    <property type="match status" value="1"/>
</dbReference>
<sequence length="580" mass="64827">MPKKEIKHGRLILLQCLFSLAVIAIIFRLFYIQVIRHKEYEAKAQNQHWNFSILSARRGDILAKDGFPLATSKTYFTLFAKPRYIDDPTKYAKLLADRLKTEKDKETLENEFKSMLSQDLYWVSLYRRIPEEKKHELEELKLENIGFEEEPMRYYPEGLLASHVMGFVAGGDKDQAQGYFGLEGYFNGDLRGKPGRILEERSAGGESIILGGYKKIPPLDGRSLFLTIDRGIQFLVEEKLKEGVLKYQAKSGSVLIINPVNGEIYAMANYPTYNPDMLDGEGEESTESLKIERKNVSISDVYEPGSVIKPLTVAAAIDLGLVSPETTFNDDGPKTYSEYTIDNWNGKHLGVLNIKELLEKSNNIGAAWVGTKVGAGKLYQYFRKFGLGELTGITLEGENTGVLRDPSKWAEIDLATAAFGQGISASVLQLAVAFSAFDNGGYLVKPKIVTKIYDVNREIDFPNEKKWRVISSKTAQTVAGMLVDAVDKGEAKFFNIKGYTVAGKTGTAQIPVDGKYDPNKTNATFVGFLPYAPFDKKLVMVVKLEEPTASIYAAETAVPLWMDIIEDVVVSYRIPPDRPY</sequence>
<dbReference type="GO" id="GO:0071555">
    <property type="term" value="P:cell wall organization"/>
    <property type="evidence" value="ECO:0007669"/>
    <property type="project" value="TreeGrafter"/>
</dbReference>
<evidence type="ECO:0000259" key="5">
    <source>
        <dbReference type="Pfam" id="PF03717"/>
    </source>
</evidence>
<name>A0A1F4VDA2_UNCKA</name>
<dbReference type="Gene3D" id="3.90.1310.10">
    <property type="entry name" value="Penicillin-binding protein 2a (Domain 2)"/>
    <property type="match status" value="1"/>
</dbReference>
<keyword evidence="2 3" id="KW-0472">Membrane</keyword>
<dbReference type="InterPro" id="IPR036138">
    <property type="entry name" value="PBP_dimer_sf"/>
</dbReference>
<dbReference type="EMBL" id="MEVI01000003">
    <property type="protein sequence ID" value="OGC54950.1"/>
    <property type="molecule type" value="Genomic_DNA"/>
</dbReference>
<evidence type="ECO:0000313" key="7">
    <source>
        <dbReference type="Proteomes" id="UP000176504"/>
    </source>
</evidence>
<dbReference type="InterPro" id="IPR012338">
    <property type="entry name" value="Beta-lactam/transpept-like"/>
</dbReference>
<dbReference type="InterPro" id="IPR050515">
    <property type="entry name" value="Beta-lactam/transpept"/>
</dbReference>
<evidence type="ECO:0000259" key="4">
    <source>
        <dbReference type="Pfam" id="PF00905"/>
    </source>
</evidence>
<feature type="domain" description="Penicillin-binding protein transpeptidase" evidence="4">
    <location>
        <begin position="252"/>
        <end position="557"/>
    </location>
</feature>
<protein>
    <recommendedName>
        <fullName evidence="8">Penicillin-binding protein transpeptidase domain-containing protein</fullName>
    </recommendedName>
</protein>
<organism evidence="6 7">
    <name type="scientific">candidate division WWE3 bacterium RIFCSPLOWO2_01_FULL_41_18</name>
    <dbReference type="NCBI Taxonomy" id="1802625"/>
    <lineage>
        <taxon>Bacteria</taxon>
        <taxon>Katanobacteria</taxon>
    </lineage>
</organism>
<reference evidence="6 7" key="1">
    <citation type="journal article" date="2016" name="Nat. Commun.">
        <title>Thousands of microbial genomes shed light on interconnected biogeochemical processes in an aquifer system.</title>
        <authorList>
            <person name="Anantharaman K."/>
            <person name="Brown C.T."/>
            <person name="Hug L.A."/>
            <person name="Sharon I."/>
            <person name="Castelle C.J."/>
            <person name="Probst A.J."/>
            <person name="Thomas B.C."/>
            <person name="Singh A."/>
            <person name="Wilkins M.J."/>
            <person name="Karaoz U."/>
            <person name="Brodie E.L."/>
            <person name="Williams K.H."/>
            <person name="Hubbard S.S."/>
            <person name="Banfield J.F."/>
        </authorList>
    </citation>
    <scope>NUCLEOTIDE SEQUENCE [LARGE SCALE GENOMIC DNA]</scope>
</reference>
<feature type="domain" description="Penicillin-binding protein dimerisation" evidence="5">
    <location>
        <begin position="55"/>
        <end position="206"/>
    </location>
</feature>
<gene>
    <name evidence="6" type="ORF">A3A78_03135</name>
</gene>
<dbReference type="SUPFAM" id="SSF56519">
    <property type="entry name" value="Penicillin binding protein dimerisation domain"/>
    <property type="match status" value="1"/>
</dbReference>
<dbReference type="AlphaFoldDB" id="A0A1F4VDA2"/>
<feature type="transmembrane region" description="Helical" evidence="3">
    <location>
        <begin position="12"/>
        <end position="31"/>
    </location>
</feature>
<dbReference type="Pfam" id="PF03717">
    <property type="entry name" value="PBP_dimer"/>
    <property type="match status" value="1"/>
</dbReference>
<dbReference type="GO" id="GO:0005886">
    <property type="term" value="C:plasma membrane"/>
    <property type="evidence" value="ECO:0007669"/>
    <property type="project" value="TreeGrafter"/>
</dbReference>
<evidence type="ECO:0008006" key="8">
    <source>
        <dbReference type="Google" id="ProtNLM"/>
    </source>
</evidence>
<keyword evidence="3" id="KW-1133">Transmembrane helix</keyword>
<evidence type="ECO:0000256" key="2">
    <source>
        <dbReference type="ARBA" id="ARBA00023136"/>
    </source>
</evidence>
<evidence type="ECO:0000313" key="6">
    <source>
        <dbReference type="EMBL" id="OGC54950.1"/>
    </source>
</evidence>
<dbReference type="Proteomes" id="UP000176504">
    <property type="component" value="Unassembled WGS sequence"/>
</dbReference>
<dbReference type="SUPFAM" id="SSF56601">
    <property type="entry name" value="beta-lactamase/transpeptidase-like"/>
    <property type="match status" value="1"/>
</dbReference>
<dbReference type="Gene3D" id="3.40.710.10">
    <property type="entry name" value="DD-peptidase/beta-lactamase superfamily"/>
    <property type="match status" value="1"/>
</dbReference>
<dbReference type="InterPro" id="IPR001460">
    <property type="entry name" value="PCN-bd_Tpept"/>
</dbReference>
<evidence type="ECO:0000256" key="1">
    <source>
        <dbReference type="ARBA" id="ARBA00004370"/>
    </source>
</evidence>
<proteinExistence type="predicted"/>
<comment type="caution">
    <text evidence="6">The sequence shown here is derived from an EMBL/GenBank/DDBJ whole genome shotgun (WGS) entry which is preliminary data.</text>
</comment>
<dbReference type="GO" id="GO:0008658">
    <property type="term" value="F:penicillin binding"/>
    <property type="evidence" value="ECO:0007669"/>
    <property type="project" value="InterPro"/>
</dbReference>
<keyword evidence="3" id="KW-0812">Transmembrane</keyword>
<accession>A0A1F4VDA2</accession>
<evidence type="ECO:0000256" key="3">
    <source>
        <dbReference type="SAM" id="Phobius"/>
    </source>
</evidence>
<comment type="subcellular location">
    <subcellularLocation>
        <location evidence="1">Membrane</location>
    </subcellularLocation>
</comment>
<dbReference type="PANTHER" id="PTHR30627">
    <property type="entry name" value="PEPTIDOGLYCAN D,D-TRANSPEPTIDASE"/>
    <property type="match status" value="1"/>
</dbReference>